<dbReference type="AlphaFoldDB" id="A0A9D4UXP5"/>
<evidence type="ECO:0000256" key="1">
    <source>
        <dbReference type="SAM" id="MobiDB-lite"/>
    </source>
</evidence>
<keyword evidence="3" id="KW-1185">Reference proteome</keyword>
<comment type="caution">
    <text evidence="2">The sequence shown here is derived from an EMBL/GenBank/DDBJ whole genome shotgun (WGS) entry which is preliminary data.</text>
</comment>
<name>A0A9D4UXP5_ADICA</name>
<feature type="region of interest" description="Disordered" evidence="1">
    <location>
        <begin position="103"/>
        <end position="131"/>
    </location>
</feature>
<evidence type="ECO:0000313" key="3">
    <source>
        <dbReference type="Proteomes" id="UP000886520"/>
    </source>
</evidence>
<sequence length="131" mass="14846">MILFFAETNADKSSCLLDLDKNNIELSELDENNIELFEVFQHGKAVVKSGDRVEDPEAEPFVVENHGKETIGHDSNKVSTDNQEEDVQTLLVIVDTLRKKCKQQQEEGVQHLDPKKSTNQDPTKTCAHRKL</sequence>
<dbReference type="Proteomes" id="UP000886520">
    <property type="component" value="Chromosome 8"/>
</dbReference>
<dbReference type="EMBL" id="JABFUD020000008">
    <property type="protein sequence ID" value="KAI5075961.1"/>
    <property type="molecule type" value="Genomic_DNA"/>
</dbReference>
<evidence type="ECO:0000313" key="2">
    <source>
        <dbReference type="EMBL" id="KAI5075961.1"/>
    </source>
</evidence>
<accession>A0A9D4UXP5</accession>
<reference evidence="2" key="1">
    <citation type="submission" date="2021-01" db="EMBL/GenBank/DDBJ databases">
        <title>Adiantum capillus-veneris genome.</title>
        <authorList>
            <person name="Fang Y."/>
            <person name="Liao Q."/>
        </authorList>
    </citation>
    <scope>NUCLEOTIDE SEQUENCE</scope>
    <source>
        <strain evidence="2">H3</strain>
        <tissue evidence="2">Leaf</tissue>
    </source>
</reference>
<gene>
    <name evidence="2" type="ORF">GOP47_0008026</name>
</gene>
<proteinExistence type="predicted"/>
<feature type="compositionally biased region" description="Basic and acidic residues" evidence="1">
    <location>
        <begin position="103"/>
        <end position="118"/>
    </location>
</feature>
<organism evidence="2 3">
    <name type="scientific">Adiantum capillus-veneris</name>
    <name type="common">Maidenhair fern</name>
    <dbReference type="NCBI Taxonomy" id="13818"/>
    <lineage>
        <taxon>Eukaryota</taxon>
        <taxon>Viridiplantae</taxon>
        <taxon>Streptophyta</taxon>
        <taxon>Embryophyta</taxon>
        <taxon>Tracheophyta</taxon>
        <taxon>Polypodiopsida</taxon>
        <taxon>Polypodiidae</taxon>
        <taxon>Polypodiales</taxon>
        <taxon>Pteridineae</taxon>
        <taxon>Pteridaceae</taxon>
        <taxon>Vittarioideae</taxon>
        <taxon>Adiantum</taxon>
    </lineage>
</organism>
<dbReference type="OrthoDB" id="1973256at2759"/>
<protein>
    <submittedName>
        <fullName evidence="2">Uncharacterized protein</fullName>
    </submittedName>
</protein>